<organism evidence="2 3">
    <name type="scientific">Rhodovulum iodosum</name>
    <dbReference type="NCBI Taxonomy" id="68291"/>
    <lineage>
        <taxon>Bacteria</taxon>
        <taxon>Pseudomonadati</taxon>
        <taxon>Pseudomonadota</taxon>
        <taxon>Alphaproteobacteria</taxon>
        <taxon>Rhodobacterales</taxon>
        <taxon>Paracoccaceae</taxon>
        <taxon>Rhodovulum</taxon>
    </lineage>
</organism>
<reference evidence="2 3" key="1">
    <citation type="submission" date="2024-06" db="EMBL/GenBank/DDBJ databases">
        <title>Genome of Rhodovulum iodosum, a marine photoferrotroph.</title>
        <authorList>
            <person name="Bianchini G."/>
            <person name="Nikeleit V."/>
            <person name="Kappler A."/>
            <person name="Bryce C."/>
            <person name="Sanchez-Baracaldo P."/>
        </authorList>
    </citation>
    <scope>NUCLEOTIDE SEQUENCE [LARGE SCALE GENOMIC DNA]</scope>
    <source>
        <strain evidence="2 3">UT/N1</strain>
    </source>
</reference>
<protein>
    <submittedName>
        <fullName evidence="2">RDD family membrane protein YckC</fullName>
    </submittedName>
</protein>
<sequence length="93" mass="10052">MRTMPSGCTIVTVIFVVLYLFALALLLIGTFGLFGQEKDPLSGVFLVPLGLPWNQFLGGFSDRWLPWLAAGAPLVNAAILITLCRIFKRAGGV</sequence>
<feature type="transmembrane region" description="Helical" evidence="1">
    <location>
        <begin position="12"/>
        <end position="34"/>
    </location>
</feature>
<feature type="transmembrane region" description="Helical" evidence="1">
    <location>
        <begin position="64"/>
        <end position="87"/>
    </location>
</feature>
<gene>
    <name evidence="2" type="ORF">Ga0609869_002504</name>
</gene>
<name>A0ABV3XUX2_9RHOB</name>
<evidence type="ECO:0000313" key="3">
    <source>
        <dbReference type="Proteomes" id="UP001560019"/>
    </source>
</evidence>
<dbReference type="EMBL" id="JBEHHI010000002">
    <property type="protein sequence ID" value="MEX5729151.1"/>
    <property type="molecule type" value="Genomic_DNA"/>
</dbReference>
<proteinExistence type="predicted"/>
<evidence type="ECO:0000256" key="1">
    <source>
        <dbReference type="SAM" id="Phobius"/>
    </source>
</evidence>
<accession>A0ABV3XUX2</accession>
<comment type="caution">
    <text evidence="2">The sequence shown here is derived from an EMBL/GenBank/DDBJ whole genome shotgun (WGS) entry which is preliminary data.</text>
</comment>
<dbReference type="RefSeq" id="WP_245972073.1">
    <property type="nucleotide sequence ID" value="NZ_JBEHHI010000002.1"/>
</dbReference>
<evidence type="ECO:0000313" key="2">
    <source>
        <dbReference type="EMBL" id="MEX5729151.1"/>
    </source>
</evidence>
<dbReference type="Proteomes" id="UP001560019">
    <property type="component" value="Unassembled WGS sequence"/>
</dbReference>
<keyword evidence="1" id="KW-0812">Transmembrane</keyword>
<keyword evidence="1" id="KW-0472">Membrane</keyword>
<keyword evidence="3" id="KW-1185">Reference proteome</keyword>
<keyword evidence="1" id="KW-1133">Transmembrane helix</keyword>